<evidence type="ECO:0000256" key="3">
    <source>
        <dbReference type="ARBA" id="ARBA00022989"/>
    </source>
</evidence>
<dbReference type="GO" id="GO:0016020">
    <property type="term" value="C:membrane"/>
    <property type="evidence" value="ECO:0007669"/>
    <property type="project" value="UniProtKB-SubCell"/>
</dbReference>
<proteinExistence type="predicted"/>
<keyword evidence="3" id="KW-1133">Transmembrane helix</keyword>
<name>A0AAD5RE44_PARTN</name>
<evidence type="ECO:0000256" key="5">
    <source>
        <dbReference type="ARBA" id="ARBA00023180"/>
    </source>
</evidence>
<keyword evidence="5" id="KW-0325">Glycoprotein</keyword>
<evidence type="ECO:0000256" key="6">
    <source>
        <dbReference type="SAM" id="SignalP"/>
    </source>
</evidence>
<keyword evidence="9" id="KW-1185">Reference proteome</keyword>
<dbReference type="Proteomes" id="UP001196413">
    <property type="component" value="Unassembled WGS sequence"/>
</dbReference>
<feature type="signal peptide" evidence="6">
    <location>
        <begin position="1"/>
        <end position="20"/>
    </location>
</feature>
<comment type="subcellular location">
    <subcellularLocation>
        <location evidence="1">Membrane</location>
    </subcellularLocation>
</comment>
<reference evidence="8" key="1">
    <citation type="submission" date="2021-06" db="EMBL/GenBank/DDBJ databases">
        <title>Parelaphostrongylus tenuis whole genome reference sequence.</title>
        <authorList>
            <person name="Garwood T.J."/>
            <person name="Larsen P.A."/>
            <person name="Fountain-Jones N.M."/>
            <person name="Garbe J.R."/>
            <person name="Macchietto M.G."/>
            <person name="Kania S.A."/>
            <person name="Gerhold R.W."/>
            <person name="Richards J.E."/>
            <person name="Wolf T.M."/>
        </authorList>
    </citation>
    <scope>NUCLEOTIDE SEQUENCE</scope>
    <source>
        <strain evidence="8">MNPRO001-30</strain>
        <tissue evidence="8">Meninges</tissue>
    </source>
</reference>
<dbReference type="SUPFAM" id="SSF53822">
    <property type="entry name" value="Periplasmic binding protein-like I"/>
    <property type="match status" value="1"/>
</dbReference>
<accession>A0AAD5RE44</accession>
<gene>
    <name evidence="8" type="ORF">KIN20_037255</name>
</gene>
<keyword evidence="4" id="KW-0472">Membrane</keyword>
<evidence type="ECO:0000313" key="8">
    <source>
        <dbReference type="EMBL" id="KAJ1374547.1"/>
    </source>
</evidence>
<comment type="caution">
    <text evidence="8">The sequence shown here is derived from an EMBL/GenBank/DDBJ whole genome shotgun (WGS) entry which is preliminary data.</text>
</comment>
<feature type="domain" description="Receptor ligand binding region" evidence="7">
    <location>
        <begin position="64"/>
        <end position="329"/>
    </location>
</feature>
<evidence type="ECO:0000259" key="7">
    <source>
        <dbReference type="Pfam" id="PF01094"/>
    </source>
</evidence>
<dbReference type="InterPro" id="IPR028082">
    <property type="entry name" value="Peripla_BP_I"/>
</dbReference>
<keyword evidence="2" id="KW-0812">Transmembrane</keyword>
<evidence type="ECO:0000313" key="9">
    <source>
        <dbReference type="Proteomes" id="UP001196413"/>
    </source>
</evidence>
<organism evidence="8 9">
    <name type="scientific">Parelaphostrongylus tenuis</name>
    <name type="common">Meningeal worm</name>
    <dbReference type="NCBI Taxonomy" id="148309"/>
    <lineage>
        <taxon>Eukaryota</taxon>
        <taxon>Metazoa</taxon>
        <taxon>Ecdysozoa</taxon>
        <taxon>Nematoda</taxon>
        <taxon>Chromadorea</taxon>
        <taxon>Rhabditida</taxon>
        <taxon>Rhabditina</taxon>
        <taxon>Rhabditomorpha</taxon>
        <taxon>Strongyloidea</taxon>
        <taxon>Metastrongylidae</taxon>
        <taxon>Parelaphostrongylus</taxon>
    </lineage>
</organism>
<keyword evidence="6" id="KW-0732">Signal</keyword>
<dbReference type="Gene3D" id="3.40.50.2300">
    <property type="match status" value="2"/>
</dbReference>
<feature type="chain" id="PRO_5042248668" description="Receptor ligand binding region domain-containing protein" evidence="6">
    <location>
        <begin position="21"/>
        <end position="664"/>
    </location>
</feature>
<dbReference type="AlphaFoldDB" id="A0AAD5RE44"/>
<sequence length="664" mass="73776">MWRILFVAIAGVIHGGLGTAQSLCSVYDPFKVQPDNSKFLIGGAFPLHDVDCKKVLPETVQEVIAIQWALTHWNQNPANKHAKLGLFAGDTCSRAQEAMSQSLRFLDTVGYHEPQECRTKNSGIKLLGLIAPKDYIPSTFLGKMLTTAELPVAAYSGKAVAALIEMGVQNIIATTPTVEVYVEALVRLMSSLYSNLVTIVHDGLGKQLTDRVTNQLKEAGIFVSEVVDADTPRLAYALANSDSNIILSLQSTKEFIQVLSDPSVYRMDKLWISLPIDGRALVDDELSSLLHPQAQIEIIALQPQLRELPHFRDYFLRVLKNNYQKFQLLTSYVQQLYNCSDVNCEIDKQQFLHRYQPSMSIEAAIRMTYAFAAVGQKIASNSESEETCIHPTSECTALIIRELLALDYEYGTDDPSEFVGERLSFYKGRENVLLATGMTVKAIEIYSSDGKITVHHMMRYTTGRQPLITPSKIRAKSLHKRSICNPYSSFCGQCQNAQWVNEKRFSLSIPRHYPMYLVGLFDFHNGPSCQSISTIDISLPMAFVHAVLTIKQRFADMLLFKNFDFGILFVDSCSSAKQAIEAAVRTETQCFQFNQADRNITIVPGSALGYVSALHGNSQEALKGYFSSGDSTAAFVSVDSDSDSRHGYSALPSARNQALALLKF</sequence>
<dbReference type="InterPro" id="IPR050726">
    <property type="entry name" value="mGluR"/>
</dbReference>
<dbReference type="InterPro" id="IPR001828">
    <property type="entry name" value="ANF_lig-bd_rcpt"/>
</dbReference>
<protein>
    <recommendedName>
        <fullName evidence="7">Receptor ligand binding region domain-containing protein</fullName>
    </recommendedName>
</protein>
<dbReference type="EMBL" id="JAHQIW010007468">
    <property type="protein sequence ID" value="KAJ1374547.1"/>
    <property type="molecule type" value="Genomic_DNA"/>
</dbReference>
<evidence type="ECO:0000256" key="1">
    <source>
        <dbReference type="ARBA" id="ARBA00004370"/>
    </source>
</evidence>
<evidence type="ECO:0000256" key="2">
    <source>
        <dbReference type="ARBA" id="ARBA00022692"/>
    </source>
</evidence>
<evidence type="ECO:0000256" key="4">
    <source>
        <dbReference type="ARBA" id="ARBA00023136"/>
    </source>
</evidence>
<dbReference type="FunFam" id="3.40.50.2300:FF:000489">
    <property type="entry name" value="Protein CBG01593"/>
    <property type="match status" value="1"/>
</dbReference>
<dbReference type="Pfam" id="PF01094">
    <property type="entry name" value="ANF_receptor"/>
    <property type="match status" value="1"/>
</dbReference>
<dbReference type="PANTHER" id="PTHR24060">
    <property type="entry name" value="METABOTROPIC GLUTAMATE RECEPTOR"/>
    <property type="match status" value="1"/>
</dbReference>